<organism evidence="2 3">
    <name type="scientific">Hoeflea prorocentri</name>
    <dbReference type="NCBI Taxonomy" id="1922333"/>
    <lineage>
        <taxon>Bacteria</taxon>
        <taxon>Pseudomonadati</taxon>
        <taxon>Pseudomonadota</taxon>
        <taxon>Alphaproteobacteria</taxon>
        <taxon>Hyphomicrobiales</taxon>
        <taxon>Rhizobiaceae</taxon>
        <taxon>Hoeflea</taxon>
    </lineage>
</organism>
<dbReference type="Proteomes" id="UP001151234">
    <property type="component" value="Unassembled WGS sequence"/>
</dbReference>
<comment type="caution">
    <text evidence="2">The sequence shown here is derived from an EMBL/GenBank/DDBJ whole genome shotgun (WGS) entry which is preliminary data.</text>
</comment>
<dbReference type="InterPro" id="IPR029058">
    <property type="entry name" value="AB_hydrolase_fold"/>
</dbReference>
<keyword evidence="3" id="KW-1185">Reference proteome</keyword>
<feature type="transmembrane region" description="Helical" evidence="1">
    <location>
        <begin position="234"/>
        <end position="260"/>
    </location>
</feature>
<protein>
    <recommendedName>
        <fullName evidence="4">Alpha/beta hydrolase</fullName>
    </recommendedName>
</protein>
<feature type="transmembrane region" description="Helical" evidence="1">
    <location>
        <begin position="580"/>
        <end position="601"/>
    </location>
</feature>
<keyword evidence="1" id="KW-0472">Membrane</keyword>
<evidence type="ECO:0000313" key="2">
    <source>
        <dbReference type="EMBL" id="MDA5400338.1"/>
    </source>
</evidence>
<dbReference type="SUPFAM" id="SSF53474">
    <property type="entry name" value="alpha/beta-Hydrolases"/>
    <property type="match status" value="1"/>
</dbReference>
<feature type="transmembrane region" description="Helical" evidence="1">
    <location>
        <begin position="551"/>
        <end position="568"/>
    </location>
</feature>
<dbReference type="RefSeq" id="WP_267991808.1">
    <property type="nucleotide sequence ID" value="NZ_JAPJZI010000001.1"/>
</dbReference>
<keyword evidence="1" id="KW-1133">Transmembrane helix</keyword>
<dbReference type="Gene3D" id="3.40.50.1820">
    <property type="entry name" value="alpha/beta hydrolase"/>
    <property type="match status" value="1"/>
</dbReference>
<evidence type="ECO:0008006" key="4">
    <source>
        <dbReference type="Google" id="ProtNLM"/>
    </source>
</evidence>
<dbReference type="EMBL" id="JAPJZI010000001">
    <property type="protein sequence ID" value="MDA5400338.1"/>
    <property type="molecule type" value="Genomic_DNA"/>
</dbReference>
<reference evidence="2" key="1">
    <citation type="submission" date="2022-11" db="EMBL/GenBank/DDBJ databases">
        <title>Draft genome sequence of Hoeflea poritis E7-10 and Hoeflea prorocentri PM5-8, separated from scleractinian coral Porites lutea and marine dinoflagellate.</title>
        <authorList>
            <person name="Zhang G."/>
            <person name="Wei Q."/>
            <person name="Cai L."/>
        </authorList>
    </citation>
    <scope>NUCLEOTIDE SEQUENCE</scope>
    <source>
        <strain evidence="2">PM5-8</strain>
    </source>
</reference>
<proteinExistence type="predicted"/>
<evidence type="ECO:0000256" key="1">
    <source>
        <dbReference type="SAM" id="Phobius"/>
    </source>
</evidence>
<sequence length="621" mass="70694">MTQDTNGSDGHISIVYFHGMGSQRRFEETSRLVDRLDRFLESVFKRGKPFGKLRRIRARAETGNTPNDPDVTFIRAIHLPGDESESQNPTKAQFYEAYWADEMQEKRSVYAVIKWILRQIWRPITMVWTPWGERQRVKRASLVELLEEKTQWPEGTIETDFKRLLKHYNDFDHPRWTRMAARLANQGVSGTSDFTGFLHMIDVRNRGKPDRIERLTKLARAWRRRYVWREVRNFAFMCSLLLAIVLVVLLLSAGVLAALLQVPTALDWFGLANKISLPDVMEPNWKNALGIGFGILLALGLRDFLVNRLADVEAWSTYAETDEKFRKREAILNKSVNLLTHVVQQPACKRVVVVAHSLGTSVAYDTLLAAVHANRAVNAQETMTGRVDFNKVSHFVTLASPIDKISYFFESFQSPVRRYLKIYEELRGDIGTSPFSKSGRQPHIHWVNIWDEMDIISGPLHSPAAREWTEARVDNVQVNSLTYFNPGAAHNAYFDNYNVIEILFDVIFRNKGNYPAANVKRKQPPNGDASNSVYRAVDFGPSKGEAGYARYYLLSLALAPWAWLVFLISRIGQVEPVVSVLMWIAIVLTALPLLGFLGKFVKQSELTSPLKQSGSGRHPGG</sequence>
<gene>
    <name evidence="2" type="ORF">OQ273_17305</name>
</gene>
<evidence type="ECO:0000313" key="3">
    <source>
        <dbReference type="Proteomes" id="UP001151234"/>
    </source>
</evidence>
<dbReference type="AlphaFoldDB" id="A0A9X3UKK4"/>
<keyword evidence="1" id="KW-0812">Transmembrane</keyword>
<name>A0A9X3UKK4_9HYPH</name>
<accession>A0A9X3UKK4</accession>